<feature type="transmembrane region" description="Helical" evidence="1">
    <location>
        <begin position="5"/>
        <end position="23"/>
    </location>
</feature>
<sequence length="171" mass="19039">MVGTLYVIGLLIILFGVIAGFSTPSGLPFVGGAIVSGVFFMALGKIVELLERIEQKLPNQSNSNPYQMQEYAVVSSDFEVYESKNETYQFFTLNGSNLIQARVFKKYIEIDGDKYLFKLPNKESQEFIKHNSYNLSAAMFTKDSISFINLSALGINASLMGNQIVLSYSKN</sequence>
<keyword evidence="1" id="KW-0472">Membrane</keyword>
<dbReference type="Proteomes" id="UP001338137">
    <property type="component" value="Unassembled WGS sequence"/>
</dbReference>
<comment type="caution">
    <text evidence="2">The sequence shown here is derived from an EMBL/GenBank/DDBJ whole genome shotgun (WGS) entry which is preliminary data.</text>
</comment>
<feature type="transmembrane region" description="Helical" evidence="1">
    <location>
        <begin position="29"/>
        <end position="47"/>
    </location>
</feature>
<keyword evidence="1" id="KW-0812">Transmembrane</keyword>
<evidence type="ECO:0000313" key="3">
    <source>
        <dbReference type="Proteomes" id="UP001338137"/>
    </source>
</evidence>
<protein>
    <submittedName>
        <fullName evidence="2">Uncharacterized protein</fullName>
    </submittedName>
</protein>
<gene>
    <name evidence="2" type="ORF">P4I72_18070</name>
</gene>
<organism evidence="2 3">
    <name type="scientific">Paenibacillus alba</name>
    <dbReference type="NCBI Taxonomy" id="1197127"/>
    <lineage>
        <taxon>Bacteria</taxon>
        <taxon>Bacillati</taxon>
        <taxon>Bacillota</taxon>
        <taxon>Bacilli</taxon>
        <taxon>Bacillales</taxon>
        <taxon>Paenibacillaceae</taxon>
        <taxon>Paenibacillus</taxon>
    </lineage>
</organism>
<dbReference type="EMBL" id="JARLKY010000045">
    <property type="protein sequence ID" value="MEC0229039.1"/>
    <property type="molecule type" value="Genomic_DNA"/>
</dbReference>
<evidence type="ECO:0000313" key="2">
    <source>
        <dbReference type="EMBL" id="MEC0229039.1"/>
    </source>
</evidence>
<keyword evidence="3" id="KW-1185">Reference proteome</keyword>
<dbReference type="RefSeq" id="WP_326073193.1">
    <property type="nucleotide sequence ID" value="NZ_JARLKY010000045.1"/>
</dbReference>
<reference evidence="2 3" key="1">
    <citation type="submission" date="2023-03" db="EMBL/GenBank/DDBJ databases">
        <title>Bacillus Genome Sequencing.</title>
        <authorList>
            <person name="Dunlap C."/>
        </authorList>
    </citation>
    <scope>NUCLEOTIDE SEQUENCE [LARGE SCALE GENOMIC DNA]</scope>
    <source>
        <strain evidence="2 3">BD-533</strain>
    </source>
</reference>
<evidence type="ECO:0000256" key="1">
    <source>
        <dbReference type="SAM" id="Phobius"/>
    </source>
</evidence>
<proteinExistence type="predicted"/>
<name>A0ABU6G4E2_9BACL</name>
<keyword evidence="1" id="KW-1133">Transmembrane helix</keyword>
<accession>A0ABU6G4E2</accession>